<dbReference type="InterPro" id="IPR050266">
    <property type="entry name" value="AB_hydrolase_sf"/>
</dbReference>
<dbReference type="PANTHER" id="PTHR43798:SF31">
    <property type="entry name" value="AB HYDROLASE SUPERFAMILY PROTEIN YCLE"/>
    <property type="match status" value="1"/>
</dbReference>
<dbReference type="InterPro" id="IPR029058">
    <property type="entry name" value="AB_hydrolase_fold"/>
</dbReference>
<protein>
    <submittedName>
        <fullName evidence="4">Alpha/beta hydrolase</fullName>
    </submittedName>
</protein>
<feature type="domain" description="AB hydrolase-1" evidence="3">
    <location>
        <begin position="51"/>
        <end position="275"/>
    </location>
</feature>
<feature type="signal peptide" evidence="2">
    <location>
        <begin position="1"/>
        <end position="24"/>
    </location>
</feature>
<keyword evidence="5" id="KW-1185">Reference proteome</keyword>
<keyword evidence="1 4" id="KW-0378">Hydrolase</keyword>
<name>A0ABS0SSM6_9CAUL</name>
<evidence type="ECO:0000313" key="5">
    <source>
        <dbReference type="Proteomes" id="UP000639859"/>
    </source>
</evidence>
<gene>
    <name evidence="4" type="ORF">I4Q42_02470</name>
</gene>
<organism evidence="4 5">
    <name type="scientific">Caulobacter hibisci</name>
    <dbReference type="NCBI Taxonomy" id="2035993"/>
    <lineage>
        <taxon>Bacteria</taxon>
        <taxon>Pseudomonadati</taxon>
        <taxon>Pseudomonadota</taxon>
        <taxon>Alphaproteobacteria</taxon>
        <taxon>Caulobacterales</taxon>
        <taxon>Caulobacteraceae</taxon>
        <taxon>Caulobacter</taxon>
    </lineage>
</organism>
<dbReference type="PRINTS" id="PR00111">
    <property type="entry name" value="ABHYDROLASE"/>
</dbReference>
<dbReference type="RefSeq" id="WP_198574469.1">
    <property type="nucleotide sequence ID" value="NZ_JADWOX010000001.1"/>
</dbReference>
<evidence type="ECO:0000313" key="4">
    <source>
        <dbReference type="EMBL" id="MBI1682526.1"/>
    </source>
</evidence>
<evidence type="ECO:0000256" key="2">
    <source>
        <dbReference type="SAM" id="SignalP"/>
    </source>
</evidence>
<reference evidence="4 5" key="1">
    <citation type="submission" date="2020-11" db="EMBL/GenBank/DDBJ databases">
        <title>genome sequence of strain KACC 18849.</title>
        <authorList>
            <person name="Gao J."/>
            <person name="Zhang X."/>
        </authorList>
    </citation>
    <scope>NUCLEOTIDE SEQUENCE [LARGE SCALE GENOMIC DNA]</scope>
    <source>
        <strain evidence="4 5">KACC 18849</strain>
    </source>
</reference>
<accession>A0ABS0SSM6</accession>
<feature type="chain" id="PRO_5046856731" evidence="2">
    <location>
        <begin position="25"/>
        <end position="283"/>
    </location>
</feature>
<dbReference type="PANTHER" id="PTHR43798">
    <property type="entry name" value="MONOACYLGLYCEROL LIPASE"/>
    <property type="match status" value="1"/>
</dbReference>
<keyword evidence="2" id="KW-0732">Signal</keyword>
<comment type="caution">
    <text evidence="4">The sequence shown here is derived from an EMBL/GenBank/DDBJ whole genome shotgun (WGS) entry which is preliminary data.</text>
</comment>
<dbReference type="EMBL" id="JADWOX010000001">
    <property type="protein sequence ID" value="MBI1682526.1"/>
    <property type="molecule type" value="Genomic_DNA"/>
</dbReference>
<dbReference type="GO" id="GO:0016787">
    <property type="term" value="F:hydrolase activity"/>
    <property type="evidence" value="ECO:0007669"/>
    <property type="project" value="UniProtKB-KW"/>
</dbReference>
<dbReference type="PROSITE" id="PS51257">
    <property type="entry name" value="PROKAR_LIPOPROTEIN"/>
    <property type="match status" value="1"/>
</dbReference>
<sequence length="283" mass="30276">MRLPSTPAWAIAAACLLLAAPARAEPPAEAFIQIGDAKLAYETCGQGQTTLVLLHDGILHKAAFDAAWPALCQRYKVVRYDRRGFGASTPAAAPYQTIKDLEAVITALKIERPVLVGSSAGSGLAVDYALAHPDGVARLVLVGPFVAGFKPSAGFIARGLKLMALFKIGDIEGAARDPYILTKDADAQRKWVVDQLKAHPGNIGANQKERFAVDAKPRLAEIKVPTLILVGEVDIDDVQDQAKALEAALPDAKRVVIPGSGHFLYLERPEAFVRAIEDFVPAR</sequence>
<proteinExistence type="predicted"/>
<dbReference type="Proteomes" id="UP000639859">
    <property type="component" value="Unassembled WGS sequence"/>
</dbReference>
<dbReference type="SUPFAM" id="SSF53474">
    <property type="entry name" value="alpha/beta-Hydrolases"/>
    <property type="match status" value="1"/>
</dbReference>
<evidence type="ECO:0000256" key="1">
    <source>
        <dbReference type="ARBA" id="ARBA00022801"/>
    </source>
</evidence>
<dbReference type="InterPro" id="IPR000073">
    <property type="entry name" value="AB_hydrolase_1"/>
</dbReference>
<dbReference type="Gene3D" id="3.40.50.1820">
    <property type="entry name" value="alpha/beta hydrolase"/>
    <property type="match status" value="1"/>
</dbReference>
<evidence type="ECO:0000259" key="3">
    <source>
        <dbReference type="Pfam" id="PF12697"/>
    </source>
</evidence>
<dbReference type="Pfam" id="PF12697">
    <property type="entry name" value="Abhydrolase_6"/>
    <property type="match status" value="1"/>
</dbReference>